<dbReference type="Pfam" id="PF07494">
    <property type="entry name" value="Reg_prop"/>
    <property type="match status" value="1"/>
</dbReference>
<dbReference type="Proteomes" id="UP001597414">
    <property type="component" value="Unassembled WGS sequence"/>
</dbReference>
<evidence type="ECO:0000313" key="1">
    <source>
        <dbReference type="EMBL" id="MFD2201167.1"/>
    </source>
</evidence>
<gene>
    <name evidence="1" type="ORF">ACFSKV_06290</name>
</gene>
<organism evidence="1 2">
    <name type="scientific">Shivajiella indica</name>
    <dbReference type="NCBI Taxonomy" id="872115"/>
    <lineage>
        <taxon>Bacteria</taxon>
        <taxon>Pseudomonadati</taxon>
        <taxon>Bacteroidota</taxon>
        <taxon>Cytophagia</taxon>
        <taxon>Cytophagales</taxon>
        <taxon>Cyclobacteriaceae</taxon>
        <taxon>Shivajiella</taxon>
    </lineage>
</organism>
<accession>A0ABW5B4Y3</accession>
<dbReference type="Gene3D" id="2.130.10.10">
    <property type="entry name" value="YVTN repeat-like/Quinoprotein amine dehydrogenase"/>
    <property type="match status" value="4"/>
</dbReference>
<evidence type="ECO:0000313" key="2">
    <source>
        <dbReference type="Proteomes" id="UP001597414"/>
    </source>
</evidence>
<dbReference type="SUPFAM" id="SSF50998">
    <property type="entry name" value="Quinoprotein alcohol dehydrogenase-like"/>
    <property type="match status" value="1"/>
</dbReference>
<comment type="caution">
    <text evidence="1">The sequence shown here is derived from an EMBL/GenBank/DDBJ whole genome shotgun (WGS) entry which is preliminary data.</text>
</comment>
<proteinExistence type="predicted"/>
<dbReference type="InterPro" id="IPR011110">
    <property type="entry name" value="Reg_prop"/>
</dbReference>
<dbReference type="InterPro" id="IPR011047">
    <property type="entry name" value="Quinoprotein_ADH-like_sf"/>
</dbReference>
<dbReference type="RefSeq" id="WP_380801071.1">
    <property type="nucleotide sequence ID" value="NZ_JBHUIV010000010.1"/>
</dbReference>
<keyword evidence="2" id="KW-1185">Reference proteome</keyword>
<protein>
    <submittedName>
        <fullName evidence="1">Two-component regulator propeller domain-containing protein</fullName>
    </submittedName>
</protein>
<dbReference type="EMBL" id="JBHUIV010000010">
    <property type="protein sequence ID" value="MFD2201167.1"/>
    <property type="molecule type" value="Genomic_DNA"/>
</dbReference>
<reference evidence="2" key="1">
    <citation type="journal article" date="2019" name="Int. J. Syst. Evol. Microbiol.">
        <title>The Global Catalogue of Microorganisms (GCM) 10K type strain sequencing project: providing services to taxonomists for standard genome sequencing and annotation.</title>
        <authorList>
            <consortium name="The Broad Institute Genomics Platform"/>
            <consortium name="The Broad Institute Genome Sequencing Center for Infectious Disease"/>
            <person name="Wu L."/>
            <person name="Ma J."/>
        </authorList>
    </citation>
    <scope>NUCLEOTIDE SEQUENCE [LARGE SCALE GENOMIC DNA]</scope>
    <source>
        <strain evidence="2">KCTC 19812</strain>
    </source>
</reference>
<name>A0ABW5B4Y3_9BACT</name>
<dbReference type="InterPro" id="IPR015943">
    <property type="entry name" value="WD40/YVTN_repeat-like_dom_sf"/>
</dbReference>
<sequence length="656" mass="75624">MKYTFVLLLSINLFFYYKAYSQEEVEFLMKNYTIEQGLPENTILDIVEDEIGFLWIASPNFLTRFNGNDFKVFRKSFDHQVDESSFKLGKLYIVDDKLWMIVKGGKLEYMDLKTEEFYPITQFSATGEEIVNIKSLFFEQNRIYLGTEAKGLFIVDQDFKMISHYHESSSQALSSNSVNYIFKPNDQDLWVLTDQGANKITWGIVSKYGETMEFTDGISFSNGILDLSTFSGGIWRKSPSDNSFYLPFKQDSIRQGLLKISKIFHDRRYSTYKWGFWIATIGNGLQVVDEMDSRIVKVKLDHDPKDIYCVYGSKSRKIWVGTRKYGVYSLDPVIPLETRYLPEELDPDEKLSFNLAEDQDFVYISQKEEIFVYERDLSLKGRAKRTDFFKEGETLEMDRIIPILGMGRFLVSSPHRGSVIYNPANQEIYQLDKSINLALSNFGVNQESTVILEVKEFPGQLIIGIEQGLFKLDLSNQTFFKISDQAVSHLWTINSKKLAVHFSNGNIGVYDFSNDQLEQQEYLKAVIPMDLDIKAMKYQNDWLWFGTLGNGLLLLNIENGTLVNLTSETGLPNDFIMGMEFADTRTLWCSTNNGFFKLNFIKSDGTISIEEILYLNHRNGISINEFLPDFSYQSKEGKICFGSDRGILCLEGQNYP</sequence>